<sequence>MKEKYSESEMNMIAEVARMYYEENLPQTTIAKRMFFSKSKVCRYLQKAKELKIVEIQINYPLKQSTTLETMLKEKYQLKDAIVITDSSNDENKDFIIKRLGEQAAKYIDGLIKDGDSVGISWGRTLNQMVQQMKPKTSKKVRFVQLTGGSAEGYHNGLDTANLVRKMTEKYNGTQTMLYAPLYVESDIVREELMKEPIIRQAFKEINHLNYIITGIASIRAKELSGTWAGFLNDQSKEAMIKKGAIGYMCGHFFDVAGNPIDDHLEKNIIGIQLDQIRKNQNVIAIAGGVDKARAIHAALVGGYINYLITDSKIAEKILSFH</sequence>
<proteinExistence type="inferred from homology"/>
<dbReference type="EMBL" id="CP060636">
    <property type="protein sequence ID" value="QNM13275.1"/>
    <property type="molecule type" value="Genomic_DNA"/>
</dbReference>
<dbReference type="RefSeq" id="WP_158552282.1">
    <property type="nucleotide sequence ID" value="NZ_CP060636.1"/>
</dbReference>
<dbReference type="PANTHER" id="PTHR34294">
    <property type="entry name" value="TRANSCRIPTIONAL REGULATOR-RELATED"/>
    <property type="match status" value="1"/>
</dbReference>
<keyword evidence="3" id="KW-0238">DNA-binding</keyword>
<gene>
    <name evidence="6" type="ORF">H9Q80_04805</name>
</gene>
<keyword evidence="4" id="KW-0804">Transcription</keyword>
<dbReference type="PANTHER" id="PTHR34294:SF1">
    <property type="entry name" value="TRANSCRIPTIONAL REGULATOR LSRR"/>
    <property type="match status" value="1"/>
</dbReference>
<dbReference type="SUPFAM" id="SSF100950">
    <property type="entry name" value="NagB/RpiA/CoA transferase-like"/>
    <property type="match status" value="1"/>
</dbReference>
<dbReference type="Pfam" id="PF04198">
    <property type="entry name" value="Sugar-bind"/>
    <property type="match status" value="1"/>
</dbReference>
<comment type="similarity">
    <text evidence="1">Belongs to the SorC transcriptional regulatory family.</text>
</comment>
<dbReference type="Gene3D" id="1.10.10.10">
    <property type="entry name" value="Winged helix-like DNA-binding domain superfamily/Winged helix DNA-binding domain"/>
    <property type="match status" value="1"/>
</dbReference>
<protein>
    <submittedName>
        <fullName evidence="6">Sugar-binding transcriptional regulator</fullName>
    </submittedName>
</protein>
<organism evidence="6 7">
    <name type="scientific">[Eubacterium] hominis</name>
    <dbReference type="NCBI Taxonomy" id="2764325"/>
    <lineage>
        <taxon>Bacteria</taxon>
        <taxon>Bacillati</taxon>
        <taxon>Bacillota</taxon>
        <taxon>Erysipelotrichia</taxon>
        <taxon>Erysipelotrichales</taxon>
        <taxon>Erysipelotrichaceae</taxon>
        <taxon>Amedibacillus</taxon>
    </lineage>
</organism>
<evidence type="ECO:0000313" key="7">
    <source>
        <dbReference type="Proteomes" id="UP000515856"/>
    </source>
</evidence>
<evidence type="ECO:0000256" key="4">
    <source>
        <dbReference type="ARBA" id="ARBA00023163"/>
    </source>
</evidence>
<dbReference type="InterPro" id="IPR036388">
    <property type="entry name" value="WH-like_DNA-bd_sf"/>
</dbReference>
<evidence type="ECO:0000259" key="5">
    <source>
        <dbReference type="Pfam" id="PF04198"/>
    </source>
</evidence>
<dbReference type="InterPro" id="IPR007324">
    <property type="entry name" value="Sugar-bd_dom_put"/>
</dbReference>
<evidence type="ECO:0000313" key="6">
    <source>
        <dbReference type="EMBL" id="QNM13275.1"/>
    </source>
</evidence>
<keyword evidence="7" id="KW-1185">Reference proteome</keyword>
<evidence type="ECO:0000256" key="1">
    <source>
        <dbReference type="ARBA" id="ARBA00010466"/>
    </source>
</evidence>
<dbReference type="InterPro" id="IPR037171">
    <property type="entry name" value="NagB/RpiA_transferase-like"/>
</dbReference>
<accession>A0A7G9GR43</accession>
<dbReference type="Proteomes" id="UP000515856">
    <property type="component" value="Chromosome"/>
</dbReference>
<dbReference type="GO" id="GO:0003677">
    <property type="term" value="F:DNA binding"/>
    <property type="evidence" value="ECO:0007669"/>
    <property type="project" value="UniProtKB-KW"/>
</dbReference>
<keyword evidence="2" id="KW-0805">Transcription regulation</keyword>
<dbReference type="GO" id="GO:0030246">
    <property type="term" value="F:carbohydrate binding"/>
    <property type="evidence" value="ECO:0007669"/>
    <property type="project" value="InterPro"/>
</dbReference>
<reference evidence="6 7" key="1">
    <citation type="submission" date="2020-08" db="EMBL/GenBank/DDBJ databases">
        <authorList>
            <person name="Liu C."/>
            <person name="Sun Q."/>
        </authorList>
    </citation>
    <scope>NUCLEOTIDE SEQUENCE [LARGE SCALE GENOMIC DNA]</scope>
    <source>
        <strain evidence="6 7">NSJ-61</strain>
    </source>
</reference>
<dbReference type="Gene3D" id="3.40.50.1360">
    <property type="match status" value="1"/>
</dbReference>
<evidence type="ECO:0000256" key="2">
    <source>
        <dbReference type="ARBA" id="ARBA00023015"/>
    </source>
</evidence>
<dbReference type="InterPro" id="IPR051054">
    <property type="entry name" value="SorC_transcr_regulators"/>
</dbReference>
<dbReference type="AlphaFoldDB" id="A0A7G9GR43"/>
<evidence type="ECO:0000256" key="3">
    <source>
        <dbReference type="ARBA" id="ARBA00023125"/>
    </source>
</evidence>
<name>A0A7G9GR43_9FIRM</name>
<feature type="domain" description="Sugar-binding" evidence="5">
    <location>
        <begin position="61"/>
        <end position="320"/>
    </location>
</feature>
<dbReference type="KEGG" id="ehn:H9Q80_04805"/>